<feature type="region of interest" description="Disordered" evidence="2">
    <location>
        <begin position="15"/>
        <end position="99"/>
    </location>
</feature>
<dbReference type="Pfam" id="PF14223">
    <property type="entry name" value="Retrotran_gag_2"/>
    <property type="match status" value="1"/>
</dbReference>
<reference evidence="3" key="1">
    <citation type="submission" date="2020-09" db="EMBL/GenBank/DDBJ databases">
        <title>Genome-Enabled Discovery of Anthraquinone Biosynthesis in Senna tora.</title>
        <authorList>
            <person name="Kang S.-H."/>
            <person name="Pandey R.P."/>
            <person name="Lee C.-M."/>
            <person name="Sim J.-S."/>
            <person name="Jeong J.-T."/>
            <person name="Choi B.-S."/>
            <person name="Jung M."/>
            <person name="Ginzburg D."/>
            <person name="Zhao K."/>
            <person name="Won S.Y."/>
            <person name="Oh T.-J."/>
            <person name="Yu Y."/>
            <person name="Kim N.-H."/>
            <person name="Lee O.R."/>
            <person name="Lee T.-H."/>
            <person name="Bashyal P."/>
            <person name="Kim T.-S."/>
            <person name="Lee W.-H."/>
            <person name="Kawkins C."/>
            <person name="Kim C.-K."/>
            <person name="Kim J.S."/>
            <person name="Ahn B.O."/>
            <person name="Rhee S.Y."/>
            <person name="Sohng J.K."/>
        </authorList>
    </citation>
    <scope>NUCLEOTIDE SEQUENCE</scope>
    <source>
        <tissue evidence="3">Leaf</tissue>
    </source>
</reference>
<dbReference type="Proteomes" id="UP000634136">
    <property type="component" value="Unassembled WGS sequence"/>
</dbReference>
<feature type="compositionally biased region" description="Polar residues" evidence="2">
    <location>
        <begin position="85"/>
        <end position="94"/>
    </location>
</feature>
<feature type="compositionally biased region" description="Basic and acidic residues" evidence="2">
    <location>
        <begin position="15"/>
        <end position="24"/>
    </location>
</feature>
<gene>
    <name evidence="3" type="ORF">G2W53_003565</name>
</gene>
<name>A0A834XBC0_9FABA</name>
<accession>A0A834XBC0</accession>
<keyword evidence="1" id="KW-0175">Coiled coil</keyword>
<sequence length="401" mass="45641">MNALFSQITSELKLKQNVTKEKKGGKGRNPPPFIYSSTQESYKRTGSKPHPITKQKSGYDTTYEYDKSPSISTFKSQPLRKKPSEIQQGGNSSGPLDLHTRSGSAGNCGFVGWYEPPVQNDDIVVYRLRKRIVNLEAQLEDKKKRNEEDLKKIESLQRKNYWLGGPSYCFWVVPGFVESDGWVGCDGPECWGCSALFPLRRLGTQRDNQSATKLCITVTMGFHKNRELQDPVVMAAKFEIEKFNGNNDFSLWRVKMRALLVQQGLLKALEGKEALPTELSNQEKDDLLERALSTILLSLADDVLREVVDEKSAAGLWLKLETLYMTKSLTNRLYLKQRLYTLRMKEGTPIKDHLAELNKVIMDLKNTDVKIDDEDQALILLCSLPHSYEHLLTPCSMEERL</sequence>
<dbReference type="OrthoDB" id="1434682at2759"/>
<organism evidence="3 4">
    <name type="scientific">Senna tora</name>
    <dbReference type="NCBI Taxonomy" id="362788"/>
    <lineage>
        <taxon>Eukaryota</taxon>
        <taxon>Viridiplantae</taxon>
        <taxon>Streptophyta</taxon>
        <taxon>Embryophyta</taxon>
        <taxon>Tracheophyta</taxon>
        <taxon>Spermatophyta</taxon>
        <taxon>Magnoliopsida</taxon>
        <taxon>eudicotyledons</taxon>
        <taxon>Gunneridae</taxon>
        <taxon>Pentapetalae</taxon>
        <taxon>rosids</taxon>
        <taxon>fabids</taxon>
        <taxon>Fabales</taxon>
        <taxon>Fabaceae</taxon>
        <taxon>Caesalpinioideae</taxon>
        <taxon>Cassia clade</taxon>
        <taxon>Senna</taxon>
    </lineage>
</organism>
<proteinExistence type="predicted"/>
<feature type="coiled-coil region" evidence="1">
    <location>
        <begin position="125"/>
        <end position="159"/>
    </location>
</feature>
<evidence type="ECO:0000313" key="4">
    <source>
        <dbReference type="Proteomes" id="UP000634136"/>
    </source>
</evidence>
<dbReference type="AlphaFoldDB" id="A0A834XBC0"/>
<dbReference type="EMBL" id="JAAIUW010000002">
    <property type="protein sequence ID" value="KAF7841267.1"/>
    <property type="molecule type" value="Genomic_DNA"/>
</dbReference>
<keyword evidence="4" id="KW-1185">Reference proteome</keyword>
<dbReference type="PANTHER" id="PTHR47481">
    <property type="match status" value="1"/>
</dbReference>
<comment type="caution">
    <text evidence="3">The sequence shown here is derived from an EMBL/GenBank/DDBJ whole genome shotgun (WGS) entry which is preliminary data.</text>
</comment>
<evidence type="ECO:0000256" key="1">
    <source>
        <dbReference type="SAM" id="Coils"/>
    </source>
</evidence>
<protein>
    <submittedName>
        <fullName evidence="3">Retrovirus-related Pol polyprotein from transposon TNT 1-94</fullName>
    </submittedName>
</protein>
<evidence type="ECO:0000313" key="3">
    <source>
        <dbReference type="EMBL" id="KAF7841267.1"/>
    </source>
</evidence>
<evidence type="ECO:0000256" key="2">
    <source>
        <dbReference type="SAM" id="MobiDB-lite"/>
    </source>
</evidence>
<dbReference type="PANTHER" id="PTHR47481:SF7">
    <property type="entry name" value="CCHC-TYPE DOMAIN-CONTAINING PROTEIN"/>
    <property type="match status" value="1"/>
</dbReference>